<feature type="region of interest" description="Disordered" evidence="2">
    <location>
        <begin position="1269"/>
        <end position="1289"/>
    </location>
</feature>
<proteinExistence type="predicted"/>
<dbReference type="PANTHER" id="PTHR46360:SF1">
    <property type="entry name" value="DISKS LARGE HOMOLOG 5"/>
    <property type="match status" value="1"/>
</dbReference>
<dbReference type="SMART" id="SM00228">
    <property type="entry name" value="PDZ"/>
    <property type="match status" value="4"/>
</dbReference>
<dbReference type="SUPFAM" id="SSF47986">
    <property type="entry name" value="DEATH domain"/>
    <property type="match status" value="1"/>
</dbReference>
<dbReference type="Proteomes" id="UP000515154">
    <property type="component" value="Linkage group LG7"/>
</dbReference>
<dbReference type="KEGG" id="osn:115213855"/>
<dbReference type="PANTHER" id="PTHR46360">
    <property type="entry name" value="DISKS LARGE HOMOLOG 5"/>
    <property type="match status" value="1"/>
</dbReference>
<feature type="region of interest" description="Disordered" evidence="2">
    <location>
        <begin position="1360"/>
        <end position="1383"/>
    </location>
</feature>
<dbReference type="InterPro" id="IPR036034">
    <property type="entry name" value="PDZ_sf"/>
</dbReference>
<feature type="region of interest" description="Disordered" evidence="2">
    <location>
        <begin position="1301"/>
        <end position="1346"/>
    </location>
</feature>
<dbReference type="Pfam" id="PF00595">
    <property type="entry name" value="PDZ"/>
    <property type="match status" value="4"/>
</dbReference>
<feature type="compositionally biased region" description="Polar residues" evidence="2">
    <location>
        <begin position="1594"/>
        <end position="1608"/>
    </location>
</feature>
<evidence type="ECO:0000256" key="1">
    <source>
        <dbReference type="SAM" id="Coils"/>
    </source>
</evidence>
<feature type="region of interest" description="Disordered" evidence="2">
    <location>
        <begin position="1099"/>
        <end position="1123"/>
    </location>
</feature>
<evidence type="ECO:0000259" key="3">
    <source>
        <dbReference type="PROSITE" id="PS50052"/>
    </source>
</evidence>
<dbReference type="Gene3D" id="1.10.287.1490">
    <property type="match status" value="1"/>
</dbReference>
<feature type="region of interest" description="Disordered" evidence="2">
    <location>
        <begin position="1570"/>
        <end position="1622"/>
    </location>
</feature>
<feature type="compositionally biased region" description="Low complexity" evidence="2">
    <location>
        <begin position="1575"/>
        <end position="1585"/>
    </location>
</feature>
<dbReference type="Gene3D" id="2.30.30.40">
    <property type="entry name" value="SH3 Domains"/>
    <property type="match status" value="1"/>
</dbReference>
<feature type="domain" description="PDZ" evidence="4">
    <location>
        <begin position="707"/>
        <end position="793"/>
    </location>
</feature>
<dbReference type="PROSITE" id="PS50106">
    <property type="entry name" value="PDZ"/>
    <property type="match status" value="4"/>
</dbReference>
<feature type="compositionally biased region" description="Polar residues" evidence="2">
    <location>
        <begin position="939"/>
        <end position="949"/>
    </location>
</feature>
<dbReference type="InterPro" id="IPR008144">
    <property type="entry name" value="Guanylate_kin-like_dom"/>
</dbReference>
<dbReference type="Gene3D" id="3.40.50.300">
    <property type="entry name" value="P-loop containing nucleotide triphosphate hydrolases"/>
    <property type="match status" value="1"/>
</dbReference>
<feature type="compositionally biased region" description="Basic and acidic residues" evidence="2">
    <location>
        <begin position="962"/>
        <end position="976"/>
    </location>
</feature>
<feature type="coiled-coil region" evidence="1">
    <location>
        <begin position="359"/>
        <end position="414"/>
    </location>
</feature>
<feature type="compositionally biased region" description="Polar residues" evidence="2">
    <location>
        <begin position="148"/>
        <end position="168"/>
    </location>
</feature>
<feature type="domain" description="PDZ" evidence="4">
    <location>
        <begin position="1631"/>
        <end position="1714"/>
    </location>
</feature>
<feature type="region of interest" description="Disordered" evidence="2">
    <location>
        <begin position="929"/>
        <end position="976"/>
    </location>
</feature>
<feature type="region of interest" description="Disordered" evidence="2">
    <location>
        <begin position="148"/>
        <end position="170"/>
    </location>
</feature>
<evidence type="ECO:0000313" key="6">
    <source>
        <dbReference type="Proteomes" id="UP000515154"/>
    </source>
</evidence>
<dbReference type="InterPro" id="IPR027417">
    <property type="entry name" value="P-loop_NTPase"/>
</dbReference>
<dbReference type="GO" id="GO:0042981">
    <property type="term" value="P:regulation of apoptotic process"/>
    <property type="evidence" value="ECO:0007669"/>
    <property type="project" value="InterPro"/>
</dbReference>
<evidence type="ECO:0000259" key="4">
    <source>
        <dbReference type="PROSITE" id="PS50106"/>
    </source>
</evidence>
<dbReference type="InterPro" id="IPR036028">
    <property type="entry name" value="SH3-like_dom_sf"/>
</dbReference>
<dbReference type="SUPFAM" id="SSF52540">
    <property type="entry name" value="P-loop containing nucleoside triphosphate hydrolases"/>
    <property type="match status" value="1"/>
</dbReference>
<feature type="domain" description="Guanylate kinase-like" evidence="3">
    <location>
        <begin position="1914"/>
        <end position="2057"/>
    </location>
</feature>
<dbReference type="GO" id="GO:0035331">
    <property type="term" value="P:negative regulation of hippo signaling"/>
    <property type="evidence" value="ECO:0007669"/>
    <property type="project" value="TreeGrafter"/>
</dbReference>
<feature type="compositionally biased region" description="Low complexity" evidence="2">
    <location>
        <begin position="114"/>
        <end position="126"/>
    </location>
</feature>
<dbReference type="InterPro" id="IPR053004">
    <property type="entry name" value="MAGUK_Signaling_Regulators"/>
</dbReference>
<feature type="coiled-coil region" evidence="1">
    <location>
        <begin position="210"/>
        <end position="293"/>
    </location>
</feature>
<feature type="compositionally biased region" description="Polar residues" evidence="2">
    <location>
        <begin position="1279"/>
        <end position="1289"/>
    </location>
</feature>
<dbReference type="CDD" id="cd06765">
    <property type="entry name" value="PDZ2_DLG5-like"/>
    <property type="match status" value="1"/>
</dbReference>
<feature type="coiled-coil region" evidence="1">
    <location>
        <begin position="570"/>
        <end position="604"/>
    </location>
</feature>
<protein>
    <submittedName>
        <fullName evidence="7">Disks large homolog 5</fullName>
    </submittedName>
</protein>
<evidence type="ECO:0000256" key="2">
    <source>
        <dbReference type="SAM" id="MobiDB-lite"/>
    </source>
</evidence>
<dbReference type="SUPFAM" id="SSF50044">
    <property type="entry name" value="SH3-domain"/>
    <property type="match status" value="1"/>
</dbReference>
<feature type="domain" description="PDZ" evidence="4">
    <location>
        <begin position="1486"/>
        <end position="1565"/>
    </location>
</feature>
<reference evidence="7" key="1">
    <citation type="submission" date="2025-08" db="UniProtKB">
        <authorList>
            <consortium name="RefSeq"/>
        </authorList>
    </citation>
    <scope>IDENTIFICATION</scope>
</reference>
<organism evidence="6 7">
    <name type="scientific">Octopus sinensis</name>
    <name type="common">East Asian common octopus</name>
    <dbReference type="NCBI Taxonomy" id="2607531"/>
    <lineage>
        <taxon>Eukaryota</taxon>
        <taxon>Metazoa</taxon>
        <taxon>Spiralia</taxon>
        <taxon>Lophotrochozoa</taxon>
        <taxon>Mollusca</taxon>
        <taxon>Cephalopoda</taxon>
        <taxon>Coleoidea</taxon>
        <taxon>Octopodiformes</taxon>
        <taxon>Octopoda</taxon>
        <taxon>Incirrata</taxon>
        <taxon>Octopodidae</taxon>
        <taxon>Octopus</taxon>
    </lineage>
</organism>
<feature type="coiled-coil region" evidence="1">
    <location>
        <begin position="633"/>
        <end position="674"/>
    </location>
</feature>
<dbReference type="GO" id="GO:0005886">
    <property type="term" value="C:plasma membrane"/>
    <property type="evidence" value="ECO:0007669"/>
    <property type="project" value="TreeGrafter"/>
</dbReference>
<dbReference type="SUPFAM" id="SSF50156">
    <property type="entry name" value="PDZ domain-like"/>
    <property type="match status" value="4"/>
</dbReference>
<feature type="compositionally biased region" description="Polar residues" evidence="2">
    <location>
        <begin position="1301"/>
        <end position="1342"/>
    </location>
</feature>
<name>A0A6P7SK20_9MOLL</name>
<dbReference type="Gene3D" id="2.30.42.10">
    <property type="match status" value="4"/>
</dbReference>
<feature type="region of interest" description="Disordered" evidence="2">
    <location>
        <begin position="101"/>
        <end position="126"/>
    </location>
</feature>
<feature type="domain" description="CARD" evidence="5">
    <location>
        <begin position="1"/>
        <end position="90"/>
    </location>
</feature>
<dbReference type="CDD" id="cd01671">
    <property type="entry name" value="CARD"/>
    <property type="match status" value="1"/>
</dbReference>
<gene>
    <name evidence="7" type="primary">LOC115213855</name>
</gene>
<dbReference type="PROSITE" id="PS50209">
    <property type="entry name" value="CARD"/>
    <property type="match status" value="1"/>
</dbReference>
<feature type="domain" description="PDZ" evidence="4">
    <location>
        <begin position="801"/>
        <end position="878"/>
    </location>
</feature>
<feature type="coiled-coil region" evidence="1">
    <location>
        <begin position="450"/>
        <end position="505"/>
    </location>
</feature>
<dbReference type="Gene3D" id="1.10.533.10">
    <property type="entry name" value="Death Domain, Fas"/>
    <property type="match status" value="1"/>
</dbReference>
<keyword evidence="1" id="KW-0175">Coiled coil</keyword>
<dbReference type="InterPro" id="IPR001478">
    <property type="entry name" value="PDZ"/>
</dbReference>
<sequence length="2057" mass="232696">MDEKHKELLELHRSKFVRAIDVDRIYSILKSADVLSDDDISTINSQTSKTAKVEKLLDILPSKGMLAFQNLCHALETTYPHLLTLMFLGGNHKNDSWVSPYTDTQENGHRHLPSTDTTTSTTSSNSKTYTKFIPSYEYESQLNHNQACGSEKNTTTVPSGHNGNNSDSHAIKPKLADFHFMPKVSQPQSNKDYRSSLNGEVCPSERVGDYDLLKAQYERAKNELLSLKRQQAEAGKDSETYRKKYVCFLNLVPQSAENNDNFSSQNLDFNARMKRLEQEVSEKQEALELRKQHQEPTLEVGMNEVAGKMCDNPSHTYDGLYKQYEILHQRYTDLVTKHTTTLSELKNIREEIGHTQKSYEDLCLERDNAVSERNSLQQQCTTAIRNWDASIHEISELKDTLDVLNLQREKQIKDSQQTIVIHLQTKKDLENVSRERDAALREYSLIMSERDMVHKEIEQLQDKVTEATKRIEVVEGENKNLESDVKKLQNQAVVALNERDKALKDYADLFQKYNDVITKHDGNSNREDFPSNYSLLSQDHLSYNHQQMEEQNMLFRESFERMQMEKAEEIEQGEREANGLRAQIEKLQHELNDALQEAELAKKRRDWAFGERSKIVQERESIKNLCDSLRRDRDRAVSDLAQALRDSDELKKQKNDAHRQLKELKEKHVAFLEKETRKYQLNSIGHNHSRDSAIDADMLEWETETLEIDINGQDTSNLGFELVGGIDDPQFPHDTSIFIGHVNKGSPVDGKLKVNDIVIQVNNVDVTNVERKVALDAIVNTVGIIKMVIRRRRSMIRSWQPIQLNVSSLKDMGIQIENGIFISRISAGSVIAKDGMLIVGDRISSINGQNIDCMSASEVTKILQTCGEMIMLEIWRQTASPANSTGSSPTPICQTMIRSLHEQSVISAATSDHSCNEADKDHLWDSGLEESKDSRSVRHSGSQTDSLDSPQPPHRKSNKSSHQKESENKSRHSASDKLLEKAWDFFKKGRHSKYIDKQERNAAQTDEDKVIAEFNTMLNEQENYNGRKKKELEHENSGTWPKYRGMQTNVSGQGTVIVSSQKRKDRPPLSVILQDCVPSYKSPPVPPERTHSSFAASIRHSPQNSEVGRQMPSANRHSPQNSEIGRQTLSANSQTSKLMKLTTLNPYLTKSVPPPSTKDHFQKNMSDCKTLPSSHTPLHSSPTALDAVFIDSYSKGVRPKSIPNKYEKKFHPLPAAFNHVTAPQLNQRRSHPSEMPSFHPSTPFIPKTSSVSPPLQDCGNFHRLPDRLSPVVTNPRARNASSYSNSVAGQTTLLRQPNQSSIYQVPSHSSNGPVNTSSSTLGSNTHSVSPRHSSQSYINTSIPEMEADRTPYHLRSIDFRSSMSPTSSQPSTNNNTSSHNEDFPYSRLQRYPLHSREIQEFSGCSTFPKHGHERIRIPSNTSVVTKSSVGRISTSSFEVVSERSSPMSPVMFPLERSSTPSLVPPLSNFWVHSKQGRKPKPGDTRSMSIEMSSEPVGFKIEASKSGGIFVSSISENSLAVEHDLYVGDQLLEVCGINMRTATYQLAASVLRQCRETLTMLVQYNPHKFNSERSESNLCSSPSDSSELSKKPNHLVSNETITPSSPSSENTHHRISTLSSPDSMHLPSNQCCVQLKKTKSTSSLGLSFVGGQGGIGVFVKDIHSNSIADGVEGLSKGCQILEFNGTNLRHATIEQAMREISKATNSVKIISQYNPEKYFQGRCNSGFPFYIRAHFDYHPDDGEEKGELSFNRNDILLVKEGFYDNQSGDRDSNYTSYWLGWLINNQGKKVKYGKIPTRLGPNFDLKRSSSESLNLLEDELKCSRRGSGTVRRSFFKRKKHQRTNSRDSRDLTSFSDISLNVELLPVLDDGYFCGFTKVEKNEGSGIRPVILLAPLAEPLINKLTAESPDKFCKCDITTLENNAQNIEKGQAEGFILECYKRENYCECYTVSSVKRICDKNCHCLLNVSPEAIDRLHRQQIFPIVLLVKQKTPKQIREVRDVQFWTEKISNKNSKERFEQFQKIEHDYRHFITGVKILGTYRPTVVMMCIGFVRSLHSL</sequence>
<dbReference type="RefSeq" id="XP_029638654.1">
    <property type="nucleotide sequence ID" value="XM_029782794.2"/>
</dbReference>
<dbReference type="PROSITE" id="PS50052">
    <property type="entry name" value="GUANYLATE_KINASE_2"/>
    <property type="match status" value="1"/>
</dbReference>
<dbReference type="InterPro" id="IPR011029">
    <property type="entry name" value="DEATH-like_dom_sf"/>
</dbReference>
<keyword evidence="6" id="KW-1185">Reference proteome</keyword>
<feature type="region of interest" description="Disordered" evidence="2">
    <location>
        <begin position="1228"/>
        <end position="1254"/>
    </location>
</feature>
<evidence type="ECO:0000313" key="7">
    <source>
        <dbReference type="RefSeq" id="XP_029638654.1"/>
    </source>
</evidence>
<evidence type="ECO:0000259" key="5">
    <source>
        <dbReference type="PROSITE" id="PS50209"/>
    </source>
</evidence>
<dbReference type="InterPro" id="IPR001315">
    <property type="entry name" value="CARD"/>
</dbReference>
<accession>A0A6P7SK20</accession>
<dbReference type="Pfam" id="PF00619">
    <property type="entry name" value="CARD"/>
    <property type="match status" value="1"/>
</dbReference>
<dbReference type="CDD" id="cd06767">
    <property type="entry name" value="PDZ3_DLG5-like"/>
    <property type="match status" value="1"/>
</dbReference>
<feature type="compositionally biased region" description="Low complexity" evidence="2">
    <location>
        <begin position="1361"/>
        <end position="1378"/>
    </location>
</feature>